<feature type="compositionally biased region" description="Polar residues" evidence="1">
    <location>
        <begin position="409"/>
        <end position="420"/>
    </location>
</feature>
<dbReference type="InterPro" id="IPR018253">
    <property type="entry name" value="DnaJ_domain_CS"/>
</dbReference>
<feature type="region of interest" description="Disordered" evidence="1">
    <location>
        <begin position="112"/>
        <end position="171"/>
    </location>
</feature>
<feature type="region of interest" description="Disordered" evidence="1">
    <location>
        <begin position="216"/>
        <end position="253"/>
    </location>
</feature>
<reference evidence="5" key="1">
    <citation type="submission" date="2019-02" db="EMBL/GenBank/DDBJ databases">
        <title>FDA dAtabase for Regulatory Grade micrObial Sequences (FDA-ARGOS): Supporting development and validation of Infectious Disease Dx tests.</title>
        <authorList>
            <person name="Duncan R."/>
            <person name="Fisher C."/>
            <person name="Tallon L."/>
            <person name="Sadzewicz L."/>
            <person name="Sengamalay N."/>
            <person name="Ott S."/>
            <person name="Godinez A."/>
            <person name="Nagaraj S."/>
            <person name="Vavikolanu K."/>
            <person name="Vyas G."/>
            <person name="Nadendla S."/>
            <person name="Aluvathingal J."/>
            <person name="Sichtig H."/>
        </authorList>
    </citation>
    <scope>NUCLEOTIDE SEQUENCE [LARGE SCALE GENOMIC DNA]</scope>
    <source>
        <strain evidence="5">FDAARGOS_360</strain>
    </source>
</reference>
<dbReference type="PRINTS" id="PR00625">
    <property type="entry name" value="JDOMAIN"/>
</dbReference>
<protein>
    <submittedName>
        <fullName evidence="3">Chaperone_DNAJ_protein_putative/GeneDB:LmjF.18.14 30</fullName>
    </submittedName>
    <submittedName>
        <fullName evidence="4">DnaJ domain family protein</fullName>
    </submittedName>
</protein>
<accession>A0A504Y4T2</accession>
<dbReference type="InterPro" id="IPR036869">
    <property type="entry name" value="J_dom_sf"/>
</dbReference>
<dbReference type="PANTHER" id="PTHR44272">
    <property type="entry name" value="DNAJ DOMAIN (PROKARYOTIC HEAT SHOCK PROTEIN)"/>
    <property type="match status" value="1"/>
</dbReference>
<feature type="region of interest" description="Disordered" evidence="1">
    <location>
        <begin position="290"/>
        <end position="326"/>
    </location>
</feature>
<organism evidence="4 5">
    <name type="scientific">Leishmania donovani</name>
    <dbReference type="NCBI Taxonomy" id="5661"/>
    <lineage>
        <taxon>Eukaryota</taxon>
        <taxon>Discoba</taxon>
        <taxon>Euglenozoa</taxon>
        <taxon>Kinetoplastea</taxon>
        <taxon>Metakinetoplastina</taxon>
        <taxon>Trypanosomatida</taxon>
        <taxon>Trypanosomatidae</taxon>
        <taxon>Leishmaniinae</taxon>
        <taxon>Leishmania</taxon>
    </lineage>
</organism>
<dbReference type="SMART" id="SM00271">
    <property type="entry name" value="DnaJ"/>
    <property type="match status" value="1"/>
</dbReference>
<feature type="region of interest" description="Disordered" evidence="1">
    <location>
        <begin position="491"/>
        <end position="549"/>
    </location>
</feature>
<evidence type="ECO:0000313" key="5">
    <source>
        <dbReference type="Proteomes" id="UP000318821"/>
    </source>
</evidence>
<evidence type="ECO:0000313" key="3">
    <source>
        <dbReference type="EMBL" id="CAC5429359.1"/>
    </source>
</evidence>
<reference evidence="3" key="3">
    <citation type="submission" date="2020-06" db="EMBL/GenBank/DDBJ databases">
        <authorList>
            <person name="Camacho E."/>
            <person name="Gonzalez-de la Fuente S."/>
            <person name="Rastrojo A."/>
            <person name="Peiro-Pastor R."/>
            <person name="Solana JC."/>
            <person name="Tabera L."/>
            <person name="Gamarro F."/>
            <person name="Carrasco-Ramiro F."/>
            <person name="Requena JM."/>
            <person name="Aguado B."/>
        </authorList>
    </citation>
    <scope>NUCLEOTIDE SEQUENCE</scope>
</reference>
<sequence>MEGRPHYEVLCIANFSSAEEVRLAYKSLVLKYHPDKNLGDPTAAERFRAVCRAYEVLSNEETKRKYDLALRAALFEYGPRASGKTGGHGGANPYSMKAPSMSDIYRELYQRQAARASTRNRTSSAPPQSGKASTSQYTKAQQEHFRKRERERQQELRRQRERERKEQRDREREALRREQERQEELLQQRWRLQQQQQKVYPTRGSTRITSTAGVASLSTGTTSDPAAHIDDVNGVSPRMRRGSPRATTEGVRSGIESHAPNTVLLGTPARLTMLARNGVATTPRTFRAYSPLSLSPRPAAKPRCAEAGAPGEPPSSSAWREEETMDAEAVEGGLSTGWYTPLNALVNSGDLEEGAAHYSSCAGSPVGAEEQAMAQSAGVNRAFRTGSAPLLRPASGVARASGVDARSAASAQPSTRNTHTTSEDCSEDGTAAGCGDDGHRTPSSYRPATRITTVNRVAIPSASSTATTPRHWGTPRSFTNFHAAAAASPVSLAASPRGQPITPRCSSSAQMTANGRSHSSSAGAASTEARASQSLHKSSSINGATSRSDPVRASFLHRVRPMPSLADKDKEVLDKKRRERLAKEKERQRSVRLAEEERQFRRLARAAKHQRENAAAISAAAAAAKAEVEEPLSFEKELEYLVHDEASEREQLIEREEQLAWRRLHRQQAKVIQAVLVRRRLAALTTEEMAWRNGLLQVCWVERDRSFLCFYERLDRLYLEGREGRDRRQLVGREAADRYHVRRASQRRSSMATEEASQRRQLSGSVVQAVLGQGVPATEAVDCAPSPAAEAKARRSPFPSVYDDAAQLEHRCDAGVRLAGNQPWHQQQSEYQQQHPAEWLPPAALAAQTTSALDAKRGRARSAVSTTAVTDISTTGHLESFLSATGTLEAAPAMADRLSGGSAFARASAQASPYASPKKRSSLDSSSSTDCPAVAVTTSANGETKMLLAGAERRLLMLVSDESRQRSLLVKQQQQEEMALRRRRAMALHCVFAKEKENAVKHAQRCALVEITALRAQLRTLQRQTRRSSSPRSMEGGFSAAAASAASGSPANSVSWKMESSAVSRHGSPLPMLPRPTSEAAAAACASSPDTARALSVASILTAAAALSGWTALPDSDGEED</sequence>
<gene>
    <name evidence="4" type="ORF">CGC20_39080</name>
    <name evidence="3" type="ORF">LDHU3_18.1800</name>
</gene>
<feature type="region of interest" description="Disordered" evidence="1">
    <location>
        <begin position="1020"/>
        <end position="1041"/>
    </location>
</feature>
<dbReference type="Gene3D" id="1.10.287.110">
    <property type="entry name" value="DnaJ domain"/>
    <property type="match status" value="1"/>
</dbReference>
<dbReference type="VEuPathDB" id="TriTrypDB:LDHU3_18.1800"/>
<feature type="compositionally biased region" description="Polar residues" evidence="1">
    <location>
        <begin position="441"/>
        <end position="468"/>
    </location>
</feature>
<feature type="region of interest" description="Disordered" evidence="1">
    <location>
        <begin position="910"/>
        <end position="931"/>
    </location>
</feature>
<feature type="region of interest" description="Disordered" evidence="1">
    <location>
        <begin position="1064"/>
        <end position="1086"/>
    </location>
</feature>
<feature type="region of interest" description="Disordered" evidence="1">
    <location>
        <begin position="399"/>
        <end position="476"/>
    </location>
</feature>
<dbReference type="Pfam" id="PF00226">
    <property type="entry name" value="DnaJ"/>
    <property type="match status" value="1"/>
</dbReference>
<reference evidence="4" key="2">
    <citation type="submission" date="2019-02" db="EMBL/GenBank/DDBJ databases">
        <title>FDA dAtabase for Regulatory Grade micrObial Sequences (FDA-ARGOS): Supporting development and validation of Infectious Disease Dx tests.</title>
        <authorList>
            <person name="Duncan R."/>
            <person name="Fisher C."/>
            <person name="Tallon L.J."/>
            <person name="Sadzewicz L."/>
            <person name="Sengamalay N."/>
            <person name="Ott S."/>
            <person name="Godinez A."/>
            <person name="Nagaraj S."/>
            <person name="Nadendla S."/>
            <person name="Sichtig H."/>
        </authorList>
    </citation>
    <scope>NUCLEOTIDE SEQUENCE</scope>
    <source>
        <strain evidence="4">FDAARGOS_360</strain>
    </source>
</reference>
<dbReference type="Proteomes" id="UP000601710">
    <property type="component" value="Chromosome 18"/>
</dbReference>
<dbReference type="InterPro" id="IPR052812">
    <property type="entry name" value="Plant_DnaJ_domain"/>
</dbReference>
<dbReference type="PROSITE" id="PS00636">
    <property type="entry name" value="DNAJ_1"/>
    <property type="match status" value="1"/>
</dbReference>
<dbReference type="Proteomes" id="UP000318821">
    <property type="component" value="Unassembled WGS sequence"/>
</dbReference>
<proteinExistence type="predicted"/>
<dbReference type="InterPro" id="IPR001623">
    <property type="entry name" value="DnaJ_domain"/>
</dbReference>
<dbReference type="VEuPathDB" id="TriTrypDB:LdBPK_181410.1"/>
<dbReference type="CDD" id="cd06257">
    <property type="entry name" value="DnaJ"/>
    <property type="match status" value="1"/>
</dbReference>
<feature type="compositionally biased region" description="Polar residues" evidence="1">
    <location>
        <begin position="115"/>
        <end position="140"/>
    </location>
</feature>
<evidence type="ECO:0000259" key="2">
    <source>
        <dbReference type="PROSITE" id="PS50076"/>
    </source>
</evidence>
<dbReference type="VEuPathDB" id="TriTrypDB:LdCL_180019500"/>
<dbReference type="PANTHER" id="PTHR44272:SF3">
    <property type="entry name" value="J DOMAIN-CONTAINING PROTEIN"/>
    <property type="match status" value="1"/>
</dbReference>
<dbReference type="AlphaFoldDB" id="A0A504Y4T2"/>
<dbReference type="EMBL" id="RHLD01000027">
    <property type="protein sequence ID" value="TPP55215.1"/>
    <property type="molecule type" value="Genomic_DNA"/>
</dbReference>
<dbReference type="PROSITE" id="PS50076">
    <property type="entry name" value="DNAJ_2"/>
    <property type="match status" value="1"/>
</dbReference>
<dbReference type="SUPFAM" id="SSF46565">
    <property type="entry name" value="Chaperone J-domain"/>
    <property type="match status" value="1"/>
</dbReference>
<dbReference type="EMBL" id="LR812638">
    <property type="protein sequence ID" value="CAC5429359.1"/>
    <property type="molecule type" value="Genomic_DNA"/>
</dbReference>
<feature type="domain" description="J" evidence="2">
    <location>
        <begin position="5"/>
        <end position="70"/>
    </location>
</feature>
<evidence type="ECO:0000313" key="4">
    <source>
        <dbReference type="EMBL" id="TPP55215.1"/>
    </source>
</evidence>
<name>A0A504Y4T2_LEIDO</name>
<feature type="compositionally biased region" description="Low complexity" evidence="1">
    <location>
        <begin position="513"/>
        <end position="532"/>
    </location>
</feature>
<evidence type="ECO:0000256" key="1">
    <source>
        <dbReference type="SAM" id="MobiDB-lite"/>
    </source>
</evidence>
<feature type="compositionally biased region" description="Basic and acidic residues" evidence="1">
    <location>
        <begin position="141"/>
        <end position="171"/>
    </location>
</feature>
<feature type="compositionally biased region" description="Polar residues" evidence="1">
    <location>
        <begin position="533"/>
        <end position="548"/>
    </location>
</feature>
<feature type="region of interest" description="Disordered" evidence="1">
    <location>
        <begin position="741"/>
        <end position="760"/>
    </location>
</feature>